<name>A0ABP1E5T8_9APHY</name>
<dbReference type="PANTHER" id="PTHR28360:SF1">
    <property type="entry name" value="DYNACTIN SUBUNIT 3"/>
    <property type="match status" value="1"/>
</dbReference>
<evidence type="ECO:0008006" key="4">
    <source>
        <dbReference type="Google" id="ProtNLM"/>
    </source>
</evidence>
<keyword evidence="3" id="KW-1185">Reference proteome</keyword>
<reference evidence="3" key="1">
    <citation type="submission" date="2024-04" db="EMBL/GenBank/DDBJ databases">
        <authorList>
            <person name="Shaw F."/>
            <person name="Minotto A."/>
        </authorList>
    </citation>
    <scope>NUCLEOTIDE SEQUENCE [LARGE SCALE GENOMIC DNA]</scope>
</reference>
<sequence length="268" mass="30011">MSALGSVFLGDVQRHRILSTSTPPSSPPPSISPSAITHFPDVVNSTSSKREQHAPSPVSAALALDLRVKWLETLLFGAKQDGKPRALDGHHASLLRGIEDLQRRVNSIVQGNEGLRRFMDHYEQHAHLLTPSFALSGTIPTSPPPYENMSPSEVEAFLAEMEQDIRAADRDLREIEILEKKNVTAAGKLPEYETLKPRLENLLKAHEEDQQTAADLERRVAVLMDRYAIHVDTLSELFVAWDDTIEEAESQVGKLERDHDERQRLGYD</sequence>
<evidence type="ECO:0000313" key="2">
    <source>
        <dbReference type="EMBL" id="CAL1715431.1"/>
    </source>
</evidence>
<evidence type="ECO:0000313" key="3">
    <source>
        <dbReference type="Proteomes" id="UP001497453"/>
    </source>
</evidence>
<protein>
    <recommendedName>
        <fullName evidence="4">Autophagy-related protein 17</fullName>
    </recommendedName>
</protein>
<dbReference type="Pfam" id="PF07426">
    <property type="entry name" value="Dynactin_p22"/>
    <property type="match status" value="1"/>
</dbReference>
<gene>
    <name evidence="2" type="ORF">GFSPODELE1_LOCUS10217</name>
</gene>
<accession>A0ABP1E5T8</accession>
<proteinExistence type="predicted"/>
<dbReference type="Proteomes" id="UP001497453">
    <property type="component" value="Chromosome 8"/>
</dbReference>
<evidence type="ECO:0000256" key="1">
    <source>
        <dbReference type="SAM" id="Coils"/>
    </source>
</evidence>
<keyword evidence="1" id="KW-0175">Coiled coil</keyword>
<dbReference type="PANTHER" id="PTHR28360">
    <property type="entry name" value="DYNACTIN SUBUNIT 3"/>
    <property type="match status" value="1"/>
</dbReference>
<dbReference type="EMBL" id="OZ037951">
    <property type="protein sequence ID" value="CAL1715431.1"/>
    <property type="molecule type" value="Genomic_DNA"/>
</dbReference>
<feature type="coiled-coil region" evidence="1">
    <location>
        <begin position="158"/>
        <end position="265"/>
    </location>
</feature>
<organism evidence="2 3">
    <name type="scientific">Somion occarium</name>
    <dbReference type="NCBI Taxonomy" id="3059160"/>
    <lineage>
        <taxon>Eukaryota</taxon>
        <taxon>Fungi</taxon>
        <taxon>Dikarya</taxon>
        <taxon>Basidiomycota</taxon>
        <taxon>Agaricomycotina</taxon>
        <taxon>Agaricomycetes</taxon>
        <taxon>Polyporales</taxon>
        <taxon>Cerrenaceae</taxon>
        <taxon>Somion</taxon>
    </lineage>
</organism>
<dbReference type="InterPro" id="IPR009991">
    <property type="entry name" value="DCTN3"/>
</dbReference>